<name>A0A7Y0M167_CELFI</name>
<dbReference type="RefSeq" id="WP_169325916.1">
    <property type="nucleotide sequence ID" value="NZ_JABCJJ010000041.1"/>
</dbReference>
<dbReference type="EMBL" id="JABCJJ010000041">
    <property type="protein sequence ID" value="NMR21544.1"/>
    <property type="molecule type" value="Genomic_DNA"/>
</dbReference>
<gene>
    <name evidence="2" type="ORF">HIR71_15185</name>
</gene>
<dbReference type="Gene3D" id="2.40.10.220">
    <property type="entry name" value="predicted glycosyltransferase like domains"/>
    <property type="match status" value="1"/>
</dbReference>
<comment type="caution">
    <text evidence="2">The sequence shown here is derived from an EMBL/GenBank/DDBJ whole genome shotgun (WGS) entry which is preliminary data.</text>
</comment>
<proteinExistence type="predicted"/>
<reference evidence="2 3" key="1">
    <citation type="submission" date="2020-04" db="EMBL/GenBank/DDBJ databases">
        <title>Sequencing and Assembly of C. fimi.</title>
        <authorList>
            <person name="Ramsey A.R."/>
        </authorList>
    </citation>
    <scope>NUCLEOTIDE SEQUENCE [LARGE SCALE GENOMIC DNA]</scope>
    <source>
        <strain evidence="2 3">SB</strain>
    </source>
</reference>
<evidence type="ECO:0000259" key="1">
    <source>
        <dbReference type="Pfam" id="PF07238"/>
    </source>
</evidence>
<dbReference type="AlphaFoldDB" id="A0A7Y0M167"/>
<dbReference type="GO" id="GO:0035438">
    <property type="term" value="F:cyclic-di-GMP binding"/>
    <property type="evidence" value="ECO:0007669"/>
    <property type="project" value="InterPro"/>
</dbReference>
<sequence>MLEGSPSVLVVGDDEVARGEVTVDSGLSLTIRLDEILGEIPAIGDDVLVRTLEEVRGRREYMATVEAWRAGHVVVTNIELVSAFQQRAIVRVGTDIPITIVYETDGDDLRDLATPIQASILDLSATGLRIHCSVPLQDSFRFGFHLSTDFDDLTLVAEVLRREDAPRGYRYGCKLVGTTQREADALHRYVLSEQIAQRRRGFQD</sequence>
<feature type="domain" description="PilZ" evidence="1">
    <location>
        <begin position="85"/>
        <end position="191"/>
    </location>
</feature>
<protein>
    <submittedName>
        <fullName evidence="2">PilZ domain-containing protein</fullName>
    </submittedName>
</protein>
<evidence type="ECO:0000313" key="2">
    <source>
        <dbReference type="EMBL" id="NMR21544.1"/>
    </source>
</evidence>
<keyword evidence="3" id="KW-1185">Reference proteome</keyword>
<dbReference type="Proteomes" id="UP000562124">
    <property type="component" value="Unassembled WGS sequence"/>
</dbReference>
<dbReference type="InterPro" id="IPR009875">
    <property type="entry name" value="PilZ_domain"/>
</dbReference>
<organism evidence="2 3">
    <name type="scientific">Cellulomonas fimi</name>
    <dbReference type="NCBI Taxonomy" id="1708"/>
    <lineage>
        <taxon>Bacteria</taxon>
        <taxon>Bacillati</taxon>
        <taxon>Actinomycetota</taxon>
        <taxon>Actinomycetes</taxon>
        <taxon>Micrococcales</taxon>
        <taxon>Cellulomonadaceae</taxon>
        <taxon>Cellulomonas</taxon>
    </lineage>
</organism>
<dbReference type="Pfam" id="PF07238">
    <property type="entry name" value="PilZ"/>
    <property type="match status" value="1"/>
</dbReference>
<evidence type="ECO:0000313" key="3">
    <source>
        <dbReference type="Proteomes" id="UP000562124"/>
    </source>
</evidence>
<accession>A0A7Y0M167</accession>
<dbReference type="SUPFAM" id="SSF141371">
    <property type="entry name" value="PilZ domain-like"/>
    <property type="match status" value="1"/>
</dbReference>